<dbReference type="Pfam" id="PF00995">
    <property type="entry name" value="Sec1"/>
    <property type="match status" value="1"/>
</dbReference>
<dbReference type="Gene3D" id="3.40.50.2060">
    <property type="match status" value="1"/>
</dbReference>
<evidence type="ECO:0000313" key="3">
    <source>
        <dbReference type="Proteomes" id="UP000031056"/>
    </source>
</evidence>
<dbReference type="RefSeq" id="XP_014564256.1">
    <property type="nucleotide sequence ID" value="XM_014708770.1"/>
</dbReference>
<dbReference type="OrthoDB" id="2228at2759"/>
<proteinExistence type="inferred from homology"/>
<comment type="caution">
    <text evidence="2">The sequence shown here is derived from an EMBL/GenBank/DDBJ whole genome shotgun (WGS) entry which is preliminary data.</text>
</comment>
<dbReference type="GeneID" id="26261145"/>
<sequence length="488" mass="57161">MDLPEILKKKIIDDVFRSHHDAEWSLLIYDSHAAAIMKNIFVKSEFINHSIVISQRIEEQRTPVDFPVIYFVRGEEDIANVINKDFESKMYSSFVVYTLERCEWLNPLIKTKIVDIDFVAVEQRVFRCTPDQLYSVGKTLNSMFNVSYSGYVCKKSAEIFDEASQNDSRRGEMIILDRSVDLFSPFMHFFTFRTLLEDLEVEEVDVFSQEYMRDRIWESVRGVHLGEVNETLRHHAHLLSKIAQKLDTKVDSKELMKMVLDAPAASKTKESLSKLIRMAQKCYNKFDYLSKFVGIEQQLSTGYESDGTKWKMKVDEVFKYLCNRRIEKPDRVRILILLKANGYRLQENEKEMLKHAGFTSKEIELEFKNQELFVPLKEKIDHRYEVSRYEPVLSNVLRSFIEKKQGHVDITCLTHSRAHLKSLRKSYLLSVKKDVLHKKVYCVYIIGGMTFEEIRVVYELSEILGVEIIIGSDKIIVPRSYTEDLTKD</sequence>
<dbReference type="GO" id="GO:0016192">
    <property type="term" value="P:vesicle-mediated transport"/>
    <property type="evidence" value="ECO:0007669"/>
    <property type="project" value="InterPro"/>
</dbReference>
<accession>A0A0B2ULS5</accession>
<dbReference type="InterPro" id="IPR001619">
    <property type="entry name" value="Sec1-like"/>
</dbReference>
<dbReference type="AlphaFoldDB" id="A0A0B2ULS5"/>
<protein>
    <submittedName>
        <fullName evidence="2">Sec1-like intracellular trafficking protein</fullName>
    </submittedName>
</protein>
<dbReference type="PANTHER" id="PTHR11679">
    <property type="entry name" value="VESICLE PROTEIN SORTING-ASSOCIATED"/>
    <property type="match status" value="1"/>
</dbReference>
<dbReference type="Gene3D" id="3.90.830.10">
    <property type="entry name" value="Syntaxin Binding Protein 1, Chain A, domain 2"/>
    <property type="match status" value="1"/>
</dbReference>
<dbReference type="Proteomes" id="UP000031056">
    <property type="component" value="Unassembled WGS sequence"/>
</dbReference>
<organism evidence="2 3">
    <name type="scientific">Ordospora colligata OC4</name>
    <dbReference type="NCBI Taxonomy" id="1354746"/>
    <lineage>
        <taxon>Eukaryota</taxon>
        <taxon>Fungi</taxon>
        <taxon>Fungi incertae sedis</taxon>
        <taxon>Microsporidia</taxon>
        <taxon>Ordosporidae</taxon>
        <taxon>Ordospora</taxon>
    </lineage>
</organism>
<evidence type="ECO:0000256" key="1">
    <source>
        <dbReference type="ARBA" id="ARBA00009884"/>
    </source>
</evidence>
<dbReference type="InterPro" id="IPR043154">
    <property type="entry name" value="Sec-1-like_dom1"/>
</dbReference>
<dbReference type="FunCoup" id="A0A0B2ULS5">
    <property type="interactions" value="78"/>
</dbReference>
<dbReference type="PIRSF" id="PIRSF005715">
    <property type="entry name" value="VPS45_Sec1"/>
    <property type="match status" value="1"/>
</dbReference>
<reference evidence="2 3" key="1">
    <citation type="journal article" date="2014" name="MBio">
        <title>The Ordospora colligata genome; evolution of extreme reduction in microsporidia and host-to-parasite horizontal gene transfer.</title>
        <authorList>
            <person name="Pombert J.-F."/>
            <person name="Haag K.L."/>
            <person name="Beidas S."/>
            <person name="Ebert D."/>
            <person name="Keeling P.J."/>
        </authorList>
    </citation>
    <scope>NUCLEOTIDE SEQUENCE [LARGE SCALE GENOMIC DNA]</scope>
    <source>
        <strain evidence="2 3">OC4</strain>
    </source>
</reference>
<dbReference type="InterPro" id="IPR027482">
    <property type="entry name" value="Sec1-like_dom2"/>
</dbReference>
<dbReference type="InterPro" id="IPR036045">
    <property type="entry name" value="Sec1-like_sf"/>
</dbReference>
<dbReference type="InParanoid" id="A0A0B2ULS5"/>
<dbReference type="EMBL" id="JOKQ01000002">
    <property type="protein sequence ID" value="KHN70214.1"/>
    <property type="molecule type" value="Genomic_DNA"/>
</dbReference>
<dbReference type="STRING" id="1354746.A0A0B2ULS5"/>
<comment type="similarity">
    <text evidence="1">Belongs to the STXBP/unc-18/SEC1 family.</text>
</comment>
<dbReference type="InterPro" id="IPR043127">
    <property type="entry name" value="Sec-1-like_dom3a"/>
</dbReference>
<dbReference type="Gene3D" id="3.40.50.1910">
    <property type="match status" value="1"/>
</dbReference>
<keyword evidence="3" id="KW-1185">Reference proteome</keyword>
<dbReference type="VEuPathDB" id="MicrosporidiaDB:M896_020500"/>
<dbReference type="HOGENOM" id="CLU_009210_1_1_1"/>
<dbReference type="SUPFAM" id="SSF56815">
    <property type="entry name" value="Sec1/munc18-like (SM) proteins"/>
    <property type="match status" value="1"/>
</dbReference>
<gene>
    <name evidence="2" type="ORF">M896_020500</name>
</gene>
<evidence type="ECO:0000313" key="2">
    <source>
        <dbReference type="EMBL" id="KHN70214.1"/>
    </source>
</evidence>
<name>A0A0B2ULS5_9MICR</name>
<dbReference type="Gene3D" id="1.25.40.60">
    <property type="match status" value="1"/>
</dbReference>